<dbReference type="EMBL" id="CAMPGE010025659">
    <property type="protein sequence ID" value="CAI2383394.1"/>
    <property type="molecule type" value="Genomic_DNA"/>
</dbReference>
<name>A0AAD1Y2F5_EUPCR</name>
<sequence length="648" mass="75071">MRYGLKGIFIKLGICLNILPYYDYLHKTRHLMMQLFSGSRQLWIEDNRKIIESLHECMQVVELSESNLKYVHKLFQFPKYLPNGNIDSKQLECAYVLYKYFKFEVKVFIKVNDHLESENLNALIDLLREYYSRGSLKIKSVYFSHLTHINHFSHLEDENLELTNRVIDTILEILGLKCEQLGTLKYIIPPMVKLENNYIRGFNRIYLTRDVEIAHIEDELFELSHLSFTKEFNKLMRTKSTHTLEVFIDQFITFGNPLPQLLEEITIIVSTPSYQSEDVKQQCDVTQLIDVIEPQHKLKFIFKELSSSESRNNLCLVSKLREFAGVQVHAEFTNTNKDAFILHCLHCMLCLNVEDTTKTTYFKNVRIDCGIEDISFVSDNEYILIRSICSLKGTTQAECPSGREFATFIDSSDLINEKSTMIAVKVSDISSLALDKHFDEFINESGADQENEEIPEVPKKILNWTKLPSLLPNQCSLRLILKMDEKGAKILESIPNSLTISTLTLEIPEILNFEDNRKDDLIDRVCSILCTKRLTKFIINGVLKNNTRFLLKFVKTYFTINDNKLTELVVKGSPELFHLVLNDSTKNAYILTLKPLKAEVLMLSSEDMKLESLKHRRIVLCDDASTRCGCCTGGMMDDKYRYYSNTLR</sequence>
<evidence type="ECO:0000313" key="1">
    <source>
        <dbReference type="EMBL" id="CAI2383394.1"/>
    </source>
</evidence>
<dbReference type="AlphaFoldDB" id="A0AAD1Y2F5"/>
<dbReference type="Proteomes" id="UP001295684">
    <property type="component" value="Unassembled WGS sequence"/>
</dbReference>
<organism evidence="1 2">
    <name type="scientific">Euplotes crassus</name>
    <dbReference type="NCBI Taxonomy" id="5936"/>
    <lineage>
        <taxon>Eukaryota</taxon>
        <taxon>Sar</taxon>
        <taxon>Alveolata</taxon>
        <taxon>Ciliophora</taxon>
        <taxon>Intramacronucleata</taxon>
        <taxon>Spirotrichea</taxon>
        <taxon>Hypotrichia</taxon>
        <taxon>Euplotida</taxon>
        <taxon>Euplotidae</taxon>
        <taxon>Moneuplotes</taxon>
    </lineage>
</organism>
<keyword evidence="2" id="KW-1185">Reference proteome</keyword>
<reference evidence="1" key="1">
    <citation type="submission" date="2023-07" db="EMBL/GenBank/DDBJ databases">
        <authorList>
            <consortium name="AG Swart"/>
            <person name="Singh M."/>
            <person name="Singh A."/>
            <person name="Seah K."/>
            <person name="Emmerich C."/>
        </authorList>
    </citation>
    <scope>NUCLEOTIDE SEQUENCE</scope>
    <source>
        <strain evidence="1">DP1</strain>
    </source>
</reference>
<proteinExistence type="predicted"/>
<protein>
    <submittedName>
        <fullName evidence="1">Uncharacterized protein</fullName>
    </submittedName>
</protein>
<gene>
    <name evidence="1" type="ORF">ECRASSUSDP1_LOCUS24893</name>
</gene>
<accession>A0AAD1Y2F5</accession>
<comment type="caution">
    <text evidence="1">The sequence shown here is derived from an EMBL/GenBank/DDBJ whole genome shotgun (WGS) entry which is preliminary data.</text>
</comment>
<evidence type="ECO:0000313" key="2">
    <source>
        <dbReference type="Proteomes" id="UP001295684"/>
    </source>
</evidence>